<dbReference type="EC" id="6.2.1.3" evidence="5"/>
<sequence length="124" mass="13886">AIALGCGARIAFYTGDVRRLISDAKAARPTKFFTVPRVLSRLHQQVYASVESSFVKRFILDLAIRQKFKLVERGVLTKGTLWDMLIFRKLQAMLGGRVNLILCGSAPLSPEVLRFTRVAFGCRV</sequence>
<dbReference type="Proteomes" id="UP000784294">
    <property type="component" value="Unassembled WGS sequence"/>
</dbReference>
<keyword evidence="3" id="KW-0276">Fatty acid metabolism</keyword>
<dbReference type="PANTHER" id="PTHR43272:SF33">
    <property type="entry name" value="AMP-BINDING DOMAIN-CONTAINING PROTEIN-RELATED"/>
    <property type="match status" value="1"/>
</dbReference>
<proteinExistence type="predicted"/>
<dbReference type="PANTHER" id="PTHR43272">
    <property type="entry name" value="LONG-CHAIN-FATTY-ACID--COA LIGASE"/>
    <property type="match status" value="1"/>
</dbReference>
<feature type="domain" description="AMP-dependent synthetase/ligase" evidence="6">
    <location>
        <begin position="2"/>
        <end position="123"/>
    </location>
</feature>
<dbReference type="SUPFAM" id="SSF56801">
    <property type="entry name" value="Acetyl-CoA synthetase-like"/>
    <property type="match status" value="1"/>
</dbReference>
<protein>
    <recommendedName>
        <fullName evidence="5">long-chain-fatty-acid--CoA ligase</fullName>
        <ecNumber evidence="5">6.2.1.3</ecNumber>
    </recommendedName>
</protein>
<feature type="non-terminal residue" evidence="7">
    <location>
        <position position="1"/>
    </location>
</feature>
<dbReference type="GO" id="GO:0016020">
    <property type="term" value="C:membrane"/>
    <property type="evidence" value="ECO:0007669"/>
    <property type="project" value="TreeGrafter"/>
</dbReference>
<dbReference type="GO" id="GO:0005783">
    <property type="term" value="C:endoplasmic reticulum"/>
    <property type="evidence" value="ECO:0007669"/>
    <property type="project" value="TreeGrafter"/>
</dbReference>
<dbReference type="AlphaFoldDB" id="A0A448XGK1"/>
<evidence type="ECO:0000256" key="1">
    <source>
        <dbReference type="ARBA" id="ARBA00022598"/>
    </source>
</evidence>
<organism evidence="7 8">
    <name type="scientific">Protopolystoma xenopodis</name>
    <dbReference type="NCBI Taxonomy" id="117903"/>
    <lineage>
        <taxon>Eukaryota</taxon>
        <taxon>Metazoa</taxon>
        <taxon>Spiralia</taxon>
        <taxon>Lophotrochozoa</taxon>
        <taxon>Platyhelminthes</taxon>
        <taxon>Monogenea</taxon>
        <taxon>Polyopisthocotylea</taxon>
        <taxon>Polystomatidea</taxon>
        <taxon>Polystomatidae</taxon>
        <taxon>Protopolystoma</taxon>
    </lineage>
</organism>
<evidence type="ECO:0000313" key="8">
    <source>
        <dbReference type="Proteomes" id="UP000784294"/>
    </source>
</evidence>
<dbReference type="GO" id="GO:0004467">
    <property type="term" value="F:long-chain fatty acid-CoA ligase activity"/>
    <property type="evidence" value="ECO:0007669"/>
    <property type="project" value="UniProtKB-EC"/>
</dbReference>
<evidence type="ECO:0000313" key="7">
    <source>
        <dbReference type="EMBL" id="VEL36313.1"/>
    </source>
</evidence>
<keyword evidence="2" id="KW-0547">Nucleotide-binding</keyword>
<dbReference type="InterPro" id="IPR042099">
    <property type="entry name" value="ANL_N_sf"/>
</dbReference>
<dbReference type="InterPro" id="IPR000873">
    <property type="entry name" value="AMP-dep_synth/lig_dom"/>
</dbReference>
<keyword evidence="3" id="KW-0443">Lipid metabolism</keyword>
<gene>
    <name evidence="7" type="ORF">PXEA_LOCUS29753</name>
</gene>
<evidence type="ECO:0000256" key="5">
    <source>
        <dbReference type="ARBA" id="ARBA00026121"/>
    </source>
</evidence>
<keyword evidence="1" id="KW-0436">Ligase</keyword>
<reference evidence="7" key="1">
    <citation type="submission" date="2018-11" db="EMBL/GenBank/DDBJ databases">
        <authorList>
            <consortium name="Pathogen Informatics"/>
        </authorList>
    </citation>
    <scope>NUCLEOTIDE SEQUENCE</scope>
</reference>
<dbReference type="Pfam" id="PF00501">
    <property type="entry name" value="AMP-binding"/>
    <property type="match status" value="1"/>
</dbReference>
<evidence type="ECO:0000256" key="4">
    <source>
        <dbReference type="ARBA" id="ARBA00022840"/>
    </source>
</evidence>
<accession>A0A448XGK1</accession>
<evidence type="ECO:0000256" key="3">
    <source>
        <dbReference type="ARBA" id="ARBA00022832"/>
    </source>
</evidence>
<evidence type="ECO:0000256" key="2">
    <source>
        <dbReference type="ARBA" id="ARBA00022741"/>
    </source>
</evidence>
<name>A0A448XGK1_9PLAT</name>
<dbReference type="EMBL" id="CAAALY010251921">
    <property type="protein sequence ID" value="VEL36313.1"/>
    <property type="molecule type" value="Genomic_DNA"/>
</dbReference>
<dbReference type="GO" id="GO:0005524">
    <property type="term" value="F:ATP binding"/>
    <property type="evidence" value="ECO:0007669"/>
    <property type="project" value="UniProtKB-KW"/>
</dbReference>
<evidence type="ECO:0000259" key="6">
    <source>
        <dbReference type="Pfam" id="PF00501"/>
    </source>
</evidence>
<keyword evidence="4" id="KW-0067">ATP-binding</keyword>
<comment type="caution">
    <text evidence="7">The sequence shown here is derived from an EMBL/GenBank/DDBJ whole genome shotgun (WGS) entry which is preliminary data.</text>
</comment>
<dbReference type="Gene3D" id="3.40.50.12780">
    <property type="entry name" value="N-terminal domain of ligase-like"/>
    <property type="match status" value="1"/>
</dbReference>
<keyword evidence="8" id="KW-1185">Reference proteome</keyword>
<dbReference type="OrthoDB" id="1700726at2759"/>